<dbReference type="EMBL" id="JAEVHI010000001">
    <property type="protein sequence ID" value="KAG5302651.1"/>
    <property type="molecule type" value="Genomic_DNA"/>
</dbReference>
<accession>A0A8H7Z4U4</accession>
<dbReference type="AlphaFoldDB" id="A0A8H7Z4U4"/>
<proteinExistence type="predicted"/>
<evidence type="ECO:0000313" key="2">
    <source>
        <dbReference type="Proteomes" id="UP000670092"/>
    </source>
</evidence>
<dbReference type="Proteomes" id="UP000670092">
    <property type="component" value="Unassembled WGS sequence"/>
</dbReference>
<organism evidence="1 2">
    <name type="scientific">Ajellomyces capsulatus</name>
    <name type="common">Darling's disease fungus</name>
    <name type="synonym">Histoplasma capsulatum</name>
    <dbReference type="NCBI Taxonomy" id="5037"/>
    <lineage>
        <taxon>Eukaryota</taxon>
        <taxon>Fungi</taxon>
        <taxon>Dikarya</taxon>
        <taxon>Ascomycota</taxon>
        <taxon>Pezizomycotina</taxon>
        <taxon>Eurotiomycetes</taxon>
        <taxon>Eurotiomycetidae</taxon>
        <taxon>Onygenales</taxon>
        <taxon>Ajellomycetaceae</taxon>
        <taxon>Histoplasma</taxon>
    </lineage>
</organism>
<comment type="caution">
    <text evidence="1">The sequence shown here is derived from an EMBL/GenBank/DDBJ whole genome shotgun (WGS) entry which is preliminary data.</text>
</comment>
<name>A0A8H7Z4U4_AJECA</name>
<sequence length="166" mass="18223">MVNVKFISVSWKTTRKHYLFGLWASDVQSLQALHGIFRPAVTRSRSALPSSDSVLFADRMLSQIALLLPNSSLTPQALITILLRLRRGNFNYTSVQLALVHIINGFLGILGVFELDISEAPVQIGRGRSFGLGERDICNFTKGEEGLCQGTKCDALVKASDVDCVL</sequence>
<dbReference type="VEuPathDB" id="FungiDB:I7I52_00352"/>
<protein>
    <submittedName>
        <fullName evidence="1">Uncharacterized protein</fullName>
    </submittedName>
</protein>
<gene>
    <name evidence="1" type="ORF">I7I52_00352</name>
</gene>
<reference evidence="1 2" key="1">
    <citation type="submission" date="2021-01" db="EMBL/GenBank/DDBJ databases">
        <title>Chromosome-level genome assembly of a human fungal pathogen reveals clustering of transcriptionally co-regulated genes.</title>
        <authorList>
            <person name="Voorhies M."/>
            <person name="Cohen S."/>
            <person name="Shea T.P."/>
            <person name="Petrus S."/>
            <person name="Munoz J.F."/>
            <person name="Poplawski S."/>
            <person name="Goldman W.E."/>
            <person name="Michael T."/>
            <person name="Cuomo C.A."/>
            <person name="Sil A."/>
            <person name="Beyhan S."/>
        </authorList>
    </citation>
    <scope>NUCLEOTIDE SEQUENCE [LARGE SCALE GENOMIC DNA]</scope>
    <source>
        <strain evidence="1 2">G184AR</strain>
    </source>
</reference>
<evidence type="ECO:0000313" key="1">
    <source>
        <dbReference type="EMBL" id="KAG5302651.1"/>
    </source>
</evidence>